<reference evidence="2" key="1">
    <citation type="journal article" date="2019" name="Int. J. Syst. Evol. Microbiol.">
        <title>The Global Catalogue of Microorganisms (GCM) 10K type strain sequencing project: providing services to taxonomists for standard genome sequencing and annotation.</title>
        <authorList>
            <consortium name="The Broad Institute Genomics Platform"/>
            <consortium name="The Broad Institute Genome Sequencing Center for Infectious Disease"/>
            <person name="Wu L."/>
            <person name="Ma J."/>
        </authorList>
    </citation>
    <scope>NUCLEOTIDE SEQUENCE [LARGE SCALE GENOMIC DNA]</scope>
    <source>
        <strain evidence="2">DFY28</strain>
    </source>
</reference>
<keyword evidence="2" id="KW-1185">Reference proteome</keyword>
<accession>A0ABW4N2A0</accession>
<protein>
    <submittedName>
        <fullName evidence="1">Uncharacterized protein</fullName>
    </submittedName>
</protein>
<name>A0ABW4N2A0_9CAUL</name>
<dbReference type="EMBL" id="JBHUEY010000001">
    <property type="protein sequence ID" value="MFD1783594.1"/>
    <property type="molecule type" value="Genomic_DNA"/>
</dbReference>
<proteinExistence type="predicted"/>
<evidence type="ECO:0000313" key="1">
    <source>
        <dbReference type="EMBL" id="MFD1783594.1"/>
    </source>
</evidence>
<sequence>MTLSLSARVVVEVLRGARPHYRRFLEDAVAAGHDVRICSLVLNQLAQAALASDRPQQRMDQIDALVAHLAVEPWTGEDALTAARLQVEWRRTVGPKARPEIRLPDLLTAGQALNRDWTMAADTLAEAIGGVPTLLWGDPDGPVDLTAPGFKDLARARR</sequence>
<dbReference type="Proteomes" id="UP001597237">
    <property type="component" value="Unassembled WGS sequence"/>
</dbReference>
<gene>
    <name evidence="1" type="ORF">ACFSC0_09340</name>
</gene>
<dbReference type="InterPro" id="IPR029060">
    <property type="entry name" value="PIN-like_dom_sf"/>
</dbReference>
<comment type="caution">
    <text evidence="1">The sequence shown here is derived from an EMBL/GenBank/DDBJ whole genome shotgun (WGS) entry which is preliminary data.</text>
</comment>
<dbReference type="Gene3D" id="3.40.50.1010">
    <property type="entry name" value="5'-nuclease"/>
    <property type="match status" value="1"/>
</dbReference>
<dbReference type="SUPFAM" id="SSF88723">
    <property type="entry name" value="PIN domain-like"/>
    <property type="match status" value="1"/>
</dbReference>
<dbReference type="RefSeq" id="WP_377283212.1">
    <property type="nucleotide sequence ID" value="NZ_JBHRSI010000008.1"/>
</dbReference>
<evidence type="ECO:0000313" key="2">
    <source>
        <dbReference type="Proteomes" id="UP001597237"/>
    </source>
</evidence>
<organism evidence="1 2">
    <name type="scientific">Phenylobacterium terrae</name>
    <dbReference type="NCBI Taxonomy" id="2665495"/>
    <lineage>
        <taxon>Bacteria</taxon>
        <taxon>Pseudomonadati</taxon>
        <taxon>Pseudomonadota</taxon>
        <taxon>Alphaproteobacteria</taxon>
        <taxon>Caulobacterales</taxon>
        <taxon>Caulobacteraceae</taxon>
        <taxon>Phenylobacterium</taxon>
    </lineage>
</organism>